<dbReference type="KEGG" id="pmaw:MACH26_01940"/>
<evidence type="ECO:0008006" key="3">
    <source>
        <dbReference type="Google" id="ProtNLM"/>
    </source>
</evidence>
<organism evidence="1 2">
    <name type="scientific">Planctobacterium marinum</name>
    <dbReference type="NCBI Taxonomy" id="1631968"/>
    <lineage>
        <taxon>Bacteria</taxon>
        <taxon>Pseudomonadati</taxon>
        <taxon>Pseudomonadota</taxon>
        <taxon>Gammaproteobacteria</taxon>
        <taxon>Alteromonadales</taxon>
        <taxon>Alteromonadaceae</taxon>
        <taxon>Planctobacterium</taxon>
    </lineage>
</organism>
<evidence type="ECO:0000313" key="1">
    <source>
        <dbReference type="EMBL" id="BDX04673.1"/>
    </source>
</evidence>
<dbReference type="Proteomes" id="UP001333710">
    <property type="component" value="Chromosome"/>
</dbReference>
<keyword evidence="2" id="KW-1185">Reference proteome</keyword>
<protein>
    <recommendedName>
        <fullName evidence="3">Bacteriocin</fullName>
    </recommendedName>
</protein>
<evidence type="ECO:0000313" key="2">
    <source>
        <dbReference type="Proteomes" id="UP001333710"/>
    </source>
</evidence>
<dbReference type="AlphaFoldDB" id="A0AA48HCV0"/>
<name>A0AA48HCV0_9ALTE</name>
<dbReference type="EMBL" id="AP027272">
    <property type="protein sequence ID" value="BDX04673.1"/>
    <property type="molecule type" value="Genomic_DNA"/>
</dbReference>
<accession>A0AA48HCV0</accession>
<gene>
    <name evidence="1" type="ORF">MACH26_01940</name>
</gene>
<sequence>MNMEQLTESQIKQVSAGSDTGSLGYSIGYGIGYVLGGGAGTDLGIWLHKVIND</sequence>
<proteinExistence type="predicted"/>
<reference evidence="1" key="1">
    <citation type="submission" date="2023-01" db="EMBL/GenBank/DDBJ databases">
        <title>Complete genome sequence of Planctobacterium marinum strain Dej080120_11.</title>
        <authorList>
            <person name="Ueki S."/>
            <person name="Maruyama F."/>
        </authorList>
    </citation>
    <scope>NUCLEOTIDE SEQUENCE</scope>
    <source>
        <strain evidence="1">Dej080120_11</strain>
    </source>
</reference>